<keyword evidence="1" id="KW-0812">Transmembrane</keyword>
<dbReference type="PANTHER" id="PTHR23028">
    <property type="entry name" value="ACETYLTRANSFERASE"/>
    <property type="match status" value="1"/>
</dbReference>
<feature type="transmembrane region" description="Helical" evidence="1">
    <location>
        <begin position="315"/>
        <end position="339"/>
    </location>
</feature>
<evidence type="ECO:0000259" key="2">
    <source>
        <dbReference type="Pfam" id="PF01757"/>
    </source>
</evidence>
<protein>
    <recommendedName>
        <fullName evidence="2">Acyltransferase 3 domain-containing protein</fullName>
    </recommendedName>
</protein>
<feature type="transmembrane region" description="Helical" evidence="1">
    <location>
        <begin position="153"/>
        <end position="171"/>
    </location>
</feature>
<proteinExistence type="predicted"/>
<gene>
    <name evidence="3" type="ORF">AYP45_08440</name>
</gene>
<feature type="transmembrane region" description="Helical" evidence="1">
    <location>
        <begin position="249"/>
        <end position="265"/>
    </location>
</feature>
<dbReference type="Pfam" id="PF01757">
    <property type="entry name" value="Acyl_transf_3"/>
    <property type="match status" value="1"/>
</dbReference>
<dbReference type="Proteomes" id="UP000189681">
    <property type="component" value="Unassembled WGS sequence"/>
</dbReference>
<dbReference type="STRING" id="1004156.AYP45_08440"/>
<name>A0A1V4ATZ4_9BACT</name>
<accession>A0A1V4ATZ4</accession>
<evidence type="ECO:0000313" key="3">
    <source>
        <dbReference type="EMBL" id="OOP56567.1"/>
    </source>
</evidence>
<feature type="transmembrane region" description="Helical" evidence="1">
    <location>
        <begin position="186"/>
        <end position="208"/>
    </location>
</feature>
<feature type="transmembrane region" description="Helical" evidence="1">
    <location>
        <begin position="41"/>
        <end position="58"/>
    </location>
</feature>
<dbReference type="PANTHER" id="PTHR23028:SF53">
    <property type="entry name" value="ACYL_TRANSF_3 DOMAIN-CONTAINING PROTEIN"/>
    <property type="match status" value="1"/>
</dbReference>
<dbReference type="InterPro" id="IPR050879">
    <property type="entry name" value="Acyltransferase_3"/>
</dbReference>
<keyword evidence="1" id="KW-1133">Transmembrane helix</keyword>
<feature type="transmembrane region" description="Helical" evidence="1">
    <location>
        <begin position="215"/>
        <end position="237"/>
    </location>
</feature>
<evidence type="ECO:0000256" key="1">
    <source>
        <dbReference type="SAM" id="Phobius"/>
    </source>
</evidence>
<dbReference type="GO" id="GO:0016747">
    <property type="term" value="F:acyltransferase activity, transferring groups other than amino-acyl groups"/>
    <property type="evidence" value="ECO:0007669"/>
    <property type="project" value="InterPro"/>
</dbReference>
<reference evidence="3 4" key="1">
    <citation type="journal article" date="2017" name="Water Res.">
        <title>Discovery and metagenomic analysis of an anammox bacterial enrichment related to Candidatus "Brocadia caroliniensis" in a full-scale glycerol-fed nitritation-denitritation separate centrate treatment process.</title>
        <authorList>
            <person name="Park H."/>
            <person name="Brotto A.C."/>
            <person name="van Loosdrecht M.C."/>
            <person name="Chandran K."/>
        </authorList>
    </citation>
    <scope>NUCLEOTIDE SEQUENCE [LARGE SCALE GENOMIC DNA]</scope>
    <source>
        <strain evidence="3">26THWARD</strain>
    </source>
</reference>
<feature type="transmembrane region" description="Helical" evidence="1">
    <location>
        <begin position="286"/>
        <end position="309"/>
    </location>
</feature>
<feature type="transmembrane region" description="Helical" evidence="1">
    <location>
        <begin position="12"/>
        <end position="35"/>
    </location>
</feature>
<organism evidence="3 4">
    <name type="scientific">Candidatus Brocadia carolinensis</name>
    <dbReference type="NCBI Taxonomy" id="1004156"/>
    <lineage>
        <taxon>Bacteria</taxon>
        <taxon>Pseudomonadati</taxon>
        <taxon>Planctomycetota</taxon>
        <taxon>Candidatus Brocadiia</taxon>
        <taxon>Candidatus Brocadiales</taxon>
        <taxon>Candidatus Brocadiaceae</taxon>
        <taxon>Candidatus Brocadia</taxon>
    </lineage>
</organism>
<dbReference type="InterPro" id="IPR002656">
    <property type="entry name" value="Acyl_transf_3_dom"/>
</dbReference>
<feature type="domain" description="Acyltransferase 3" evidence="2">
    <location>
        <begin position="3"/>
        <end position="329"/>
    </location>
</feature>
<comment type="caution">
    <text evidence="3">The sequence shown here is derived from an EMBL/GenBank/DDBJ whole genome shotgun (WGS) entry which is preliminary data.</text>
</comment>
<dbReference type="GO" id="GO:0000271">
    <property type="term" value="P:polysaccharide biosynthetic process"/>
    <property type="evidence" value="ECO:0007669"/>
    <property type="project" value="TreeGrafter"/>
</dbReference>
<dbReference type="GO" id="GO:0016020">
    <property type="term" value="C:membrane"/>
    <property type="evidence" value="ECO:0007669"/>
    <property type="project" value="TreeGrafter"/>
</dbReference>
<evidence type="ECO:0000313" key="4">
    <source>
        <dbReference type="Proteomes" id="UP000189681"/>
    </source>
</evidence>
<dbReference type="EMBL" id="AYTS01000075">
    <property type="protein sequence ID" value="OOP56567.1"/>
    <property type="molecule type" value="Genomic_DNA"/>
</dbReference>
<dbReference type="AlphaFoldDB" id="A0A1V4ATZ4"/>
<feature type="transmembrane region" description="Helical" evidence="1">
    <location>
        <begin position="79"/>
        <end position="104"/>
    </location>
</feature>
<sequence length="356" mass="40625">MPGIHGLRGLAALAVVLYHVVELSGIATPVGFAFIRRDCKYGAHLFFVLSAFSLMYSTERNMHRPGWVSEYFIKRFFRIAPLFYCMFLLLTLRQWLAGGAVVGIRTILLNITFAFGFVPWSDFVWGGWTIGVEMIFYVIFPVLLLTIKTSRQALILTILLSLVSCAARYQLTAEYLRTDPRPRWDWSYFSFISNVYFFAAGIFAYRFGKELKEGFVLNIAIPWGACIVLAVLLFTELDSGLRKGGRPDLVIWAVGFTALCIWQGLRPCAWIGSKVLEYVGERSYSVYLLHPTIVFFLKKWIVGGYAFLLPYVGKYAYFICVFLVLMIVLVVAELTYRFIEVPGIKLGRRYISKHTA</sequence>
<keyword evidence="1" id="KW-0472">Membrane</keyword>
<feature type="transmembrane region" description="Helical" evidence="1">
    <location>
        <begin position="124"/>
        <end position="146"/>
    </location>
</feature>